<dbReference type="PROSITE" id="PS52015">
    <property type="entry name" value="TONB_CTD"/>
    <property type="match status" value="1"/>
</dbReference>
<protein>
    <submittedName>
        <fullName evidence="12">Energy transducer TonB</fullName>
    </submittedName>
</protein>
<keyword evidence="4" id="KW-1003">Cell membrane</keyword>
<dbReference type="InterPro" id="IPR051045">
    <property type="entry name" value="TonB-dependent_transducer"/>
</dbReference>
<gene>
    <name evidence="12" type="ORF">P8935_21355</name>
</gene>
<dbReference type="PANTHER" id="PTHR33446:SF2">
    <property type="entry name" value="PROTEIN TONB"/>
    <property type="match status" value="1"/>
</dbReference>
<dbReference type="EMBL" id="CP121196">
    <property type="protein sequence ID" value="XBH17101.1"/>
    <property type="molecule type" value="Genomic_DNA"/>
</dbReference>
<evidence type="ECO:0000256" key="6">
    <source>
        <dbReference type="ARBA" id="ARBA00022692"/>
    </source>
</evidence>
<dbReference type="GO" id="GO:0031992">
    <property type="term" value="F:energy transducer activity"/>
    <property type="evidence" value="ECO:0007669"/>
    <property type="project" value="TreeGrafter"/>
</dbReference>
<evidence type="ECO:0000256" key="9">
    <source>
        <dbReference type="ARBA" id="ARBA00023136"/>
    </source>
</evidence>
<keyword evidence="8 10" id="KW-1133">Transmembrane helix</keyword>
<evidence type="ECO:0000259" key="11">
    <source>
        <dbReference type="PROSITE" id="PS52015"/>
    </source>
</evidence>
<evidence type="ECO:0000256" key="8">
    <source>
        <dbReference type="ARBA" id="ARBA00022989"/>
    </source>
</evidence>
<evidence type="ECO:0000256" key="1">
    <source>
        <dbReference type="ARBA" id="ARBA00004383"/>
    </source>
</evidence>
<evidence type="ECO:0000256" key="10">
    <source>
        <dbReference type="SAM" id="Phobius"/>
    </source>
</evidence>
<name>A0AAU7DK15_9BACT</name>
<dbReference type="RefSeq" id="WP_348262331.1">
    <property type="nucleotide sequence ID" value="NZ_CP121196.1"/>
</dbReference>
<feature type="transmembrane region" description="Helical" evidence="10">
    <location>
        <begin position="64"/>
        <end position="90"/>
    </location>
</feature>
<evidence type="ECO:0000256" key="2">
    <source>
        <dbReference type="ARBA" id="ARBA00006555"/>
    </source>
</evidence>
<dbReference type="GO" id="GO:0055085">
    <property type="term" value="P:transmembrane transport"/>
    <property type="evidence" value="ECO:0007669"/>
    <property type="project" value="InterPro"/>
</dbReference>
<keyword evidence="5" id="KW-0997">Cell inner membrane</keyword>
<keyword evidence="7" id="KW-0653">Protein transport</keyword>
<reference evidence="12" key="1">
    <citation type="submission" date="2023-03" db="EMBL/GenBank/DDBJ databases">
        <title>Edaphobacter sp.</title>
        <authorList>
            <person name="Huber K.J."/>
            <person name="Papendorf J."/>
            <person name="Pilke C."/>
            <person name="Bunk B."/>
            <person name="Sproeer C."/>
            <person name="Pester M."/>
        </authorList>
    </citation>
    <scope>NUCLEOTIDE SEQUENCE</scope>
    <source>
        <strain evidence="12">DSM 110680</strain>
    </source>
</reference>
<dbReference type="NCBIfam" id="TIGR01352">
    <property type="entry name" value="tonB_Cterm"/>
    <property type="match status" value="1"/>
</dbReference>
<keyword evidence="6 10" id="KW-0812">Transmembrane</keyword>
<accession>A0AAU7DK15</accession>
<proteinExistence type="inferred from homology"/>
<evidence type="ECO:0000256" key="3">
    <source>
        <dbReference type="ARBA" id="ARBA00022448"/>
    </source>
</evidence>
<dbReference type="GO" id="GO:0098797">
    <property type="term" value="C:plasma membrane protein complex"/>
    <property type="evidence" value="ECO:0007669"/>
    <property type="project" value="TreeGrafter"/>
</dbReference>
<dbReference type="AlphaFoldDB" id="A0AAU7DK15"/>
<evidence type="ECO:0000256" key="7">
    <source>
        <dbReference type="ARBA" id="ARBA00022927"/>
    </source>
</evidence>
<dbReference type="PANTHER" id="PTHR33446">
    <property type="entry name" value="PROTEIN TONB-RELATED"/>
    <property type="match status" value="1"/>
</dbReference>
<dbReference type="GO" id="GO:0015031">
    <property type="term" value="P:protein transport"/>
    <property type="evidence" value="ECO:0007669"/>
    <property type="project" value="UniProtKB-KW"/>
</dbReference>
<feature type="domain" description="TonB C-terminal" evidence="11">
    <location>
        <begin position="231"/>
        <end position="320"/>
    </location>
</feature>
<dbReference type="InterPro" id="IPR037682">
    <property type="entry name" value="TonB_C"/>
</dbReference>
<sequence>MTQPDPASMQRPEAFLTTVEEPPIWSGLYENIHDRLFPDKLPPLELTSRPIPVPDRMASNTNPWAVGTATFINGTILALVLLMGVKAVVLSDHVPKQNSKFHIDDFPLLAPARLASSDGGQGGGTNDPIDPNKGRLPKLDINTVEKVQVPLLDHPKLALDNSIALPPDIKLPDNPTIPMIGVHISANVTVVSGGPGKNGGIGFGSDGGDGPGSGAGWGPGPGAGIYTPGLGGVSQPIPISTPEAEFSDEARRQKYQGVCLISVIVDAQGNPQNPRVVRRLGMGLDEKALEAVLKYRFKPAKKDGKPVPVRISVMVNFRLF</sequence>
<comment type="subcellular location">
    <subcellularLocation>
        <location evidence="1">Cell inner membrane</location>
        <topology evidence="1">Single-pass membrane protein</topology>
        <orientation evidence="1">Periplasmic side</orientation>
    </subcellularLocation>
</comment>
<organism evidence="12">
    <name type="scientific">Telmatobacter sp. DSM 110680</name>
    <dbReference type="NCBI Taxonomy" id="3036704"/>
    <lineage>
        <taxon>Bacteria</taxon>
        <taxon>Pseudomonadati</taxon>
        <taxon>Acidobacteriota</taxon>
        <taxon>Terriglobia</taxon>
        <taxon>Terriglobales</taxon>
        <taxon>Acidobacteriaceae</taxon>
        <taxon>Telmatobacter</taxon>
    </lineage>
</organism>
<dbReference type="Pfam" id="PF03544">
    <property type="entry name" value="TonB_C"/>
    <property type="match status" value="1"/>
</dbReference>
<evidence type="ECO:0000313" key="12">
    <source>
        <dbReference type="EMBL" id="XBH17101.1"/>
    </source>
</evidence>
<evidence type="ECO:0000256" key="4">
    <source>
        <dbReference type="ARBA" id="ARBA00022475"/>
    </source>
</evidence>
<keyword evidence="3" id="KW-0813">Transport</keyword>
<dbReference type="Gene3D" id="3.30.1150.10">
    <property type="match status" value="1"/>
</dbReference>
<keyword evidence="9 10" id="KW-0472">Membrane</keyword>
<dbReference type="InterPro" id="IPR006260">
    <property type="entry name" value="TonB/TolA_C"/>
</dbReference>
<comment type="similarity">
    <text evidence="2">Belongs to the TonB family.</text>
</comment>
<evidence type="ECO:0000256" key="5">
    <source>
        <dbReference type="ARBA" id="ARBA00022519"/>
    </source>
</evidence>
<dbReference type="SUPFAM" id="SSF74653">
    <property type="entry name" value="TolA/TonB C-terminal domain"/>
    <property type="match status" value="1"/>
</dbReference>